<gene>
    <name evidence="1" type="ORF">ANN_28290</name>
</gene>
<name>A0ABQ8TMA8_PERAM</name>
<organism evidence="1 2">
    <name type="scientific">Periplaneta americana</name>
    <name type="common">American cockroach</name>
    <name type="synonym">Blatta americana</name>
    <dbReference type="NCBI Taxonomy" id="6978"/>
    <lineage>
        <taxon>Eukaryota</taxon>
        <taxon>Metazoa</taxon>
        <taxon>Ecdysozoa</taxon>
        <taxon>Arthropoda</taxon>
        <taxon>Hexapoda</taxon>
        <taxon>Insecta</taxon>
        <taxon>Pterygota</taxon>
        <taxon>Neoptera</taxon>
        <taxon>Polyneoptera</taxon>
        <taxon>Dictyoptera</taxon>
        <taxon>Blattodea</taxon>
        <taxon>Blattoidea</taxon>
        <taxon>Blattidae</taxon>
        <taxon>Blattinae</taxon>
        <taxon>Periplaneta</taxon>
    </lineage>
</organism>
<sequence>MLISKYPMILIKVSRMKSCPFTAVEAGQHMFYKWGSYMESHYKKKSPFGTRPITEIFIGQKNIRTITLRECAYNAAWVSHISVYRKQNIPSSEISYHIHLPVLVTKFNDLQLLSQFCCPLAKAFYKNIKIQADIEDDD</sequence>
<dbReference type="EMBL" id="JAJSOF020000006">
    <property type="protein sequence ID" value="KAJ4446988.1"/>
    <property type="molecule type" value="Genomic_DNA"/>
</dbReference>
<evidence type="ECO:0000313" key="2">
    <source>
        <dbReference type="Proteomes" id="UP001148838"/>
    </source>
</evidence>
<comment type="caution">
    <text evidence="1">The sequence shown here is derived from an EMBL/GenBank/DDBJ whole genome shotgun (WGS) entry which is preliminary data.</text>
</comment>
<proteinExistence type="predicted"/>
<protein>
    <submittedName>
        <fullName evidence="1">Uncharacterized protein</fullName>
    </submittedName>
</protein>
<accession>A0ABQ8TMA8</accession>
<dbReference type="Proteomes" id="UP001148838">
    <property type="component" value="Unassembled WGS sequence"/>
</dbReference>
<evidence type="ECO:0000313" key="1">
    <source>
        <dbReference type="EMBL" id="KAJ4446988.1"/>
    </source>
</evidence>
<reference evidence="1 2" key="1">
    <citation type="journal article" date="2022" name="Allergy">
        <title>Genome assembly and annotation of Periplaneta americana reveal a comprehensive cockroach allergen profile.</title>
        <authorList>
            <person name="Wang L."/>
            <person name="Xiong Q."/>
            <person name="Saelim N."/>
            <person name="Wang L."/>
            <person name="Nong W."/>
            <person name="Wan A.T."/>
            <person name="Shi M."/>
            <person name="Liu X."/>
            <person name="Cao Q."/>
            <person name="Hui J.H.L."/>
            <person name="Sookrung N."/>
            <person name="Leung T.F."/>
            <person name="Tungtrongchitr A."/>
            <person name="Tsui S.K.W."/>
        </authorList>
    </citation>
    <scope>NUCLEOTIDE SEQUENCE [LARGE SCALE GENOMIC DNA]</scope>
    <source>
        <strain evidence="1">PWHHKU_190912</strain>
    </source>
</reference>
<keyword evidence="2" id="KW-1185">Reference proteome</keyword>